<dbReference type="EMBL" id="AGNL01046840">
    <property type="protein sequence ID" value="EJK47561.1"/>
    <property type="molecule type" value="Genomic_DNA"/>
</dbReference>
<evidence type="ECO:0000313" key="3">
    <source>
        <dbReference type="Proteomes" id="UP000266841"/>
    </source>
</evidence>
<organism evidence="2 3">
    <name type="scientific">Thalassiosira oceanica</name>
    <name type="common">Marine diatom</name>
    <dbReference type="NCBI Taxonomy" id="159749"/>
    <lineage>
        <taxon>Eukaryota</taxon>
        <taxon>Sar</taxon>
        <taxon>Stramenopiles</taxon>
        <taxon>Ochrophyta</taxon>
        <taxon>Bacillariophyta</taxon>
        <taxon>Coscinodiscophyceae</taxon>
        <taxon>Thalassiosirophycidae</taxon>
        <taxon>Thalassiosirales</taxon>
        <taxon>Thalassiosiraceae</taxon>
        <taxon>Thalassiosira</taxon>
    </lineage>
</organism>
<comment type="caution">
    <text evidence="2">The sequence shown here is derived from an EMBL/GenBank/DDBJ whole genome shotgun (WGS) entry which is preliminary data.</text>
</comment>
<feature type="compositionally biased region" description="Polar residues" evidence="1">
    <location>
        <begin position="130"/>
        <end position="140"/>
    </location>
</feature>
<protein>
    <submittedName>
        <fullName evidence="2">Uncharacterized protein</fullName>
    </submittedName>
</protein>
<evidence type="ECO:0000313" key="2">
    <source>
        <dbReference type="EMBL" id="EJK47561.1"/>
    </source>
</evidence>
<feature type="compositionally biased region" description="Polar residues" evidence="1">
    <location>
        <begin position="114"/>
        <end position="123"/>
    </location>
</feature>
<gene>
    <name evidence="2" type="ORF">THAOC_33710</name>
</gene>
<proteinExistence type="predicted"/>
<evidence type="ECO:0000256" key="1">
    <source>
        <dbReference type="SAM" id="MobiDB-lite"/>
    </source>
</evidence>
<feature type="region of interest" description="Disordered" evidence="1">
    <location>
        <begin position="1"/>
        <end position="34"/>
    </location>
</feature>
<dbReference type="OrthoDB" id="10256524at2759"/>
<feature type="compositionally biased region" description="Acidic residues" evidence="1">
    <location>
        <begin position="1"/>
        <end position="10"/>
    </location>
</feature>
<dbReference type="AlphaFoldDB" id="K0REQ9"/>
<sequence>MAGTDEEGECDGGAQPSVQAGFSGGDGVKYTTESTSILRRGSQRVRVAWSSSPAATYCGISRCRSRQVGRVRRGPPGDADVERFERSSGAAQKCLLNDLDLSIKDDLAMVRPNGRSSPDTTNFVEGKRLGSSQTPRTSTGRNSLAVITGCLRDEARRCGKGAGGGREVHHSGHATLAIRNGED</sequence>
<feature type="region of interest" description="Disordered" evidence="1">
    <location>
        <begin position="112"/>
        <end position="140"/>
    </location>
</feature>
<accession>K0REQ9</accession>
<dbReference type="Proteomes" id="UP000266841">
    <property type="component" value="Unassembled WGS sequence"/>
</dbReference>
<reference evidence="2 3" key="1">
    <citation type="journal article" date="2012" name="Genome Biol.">
        <title>Genome and low-iron response of an oceanic diatom adapted to chronic iron limitation.</title>
        <authorList>
            <person name="Lommer M."/>
            <person name="Specht M."/>
            <person name="Roy A.S."/>
            <person name="Kraemer L."/>
            <person name="Andreson R."/>
            <person name="Gutowska M.A."/>
            <person name="Wolf J."/>
            <person name="Bergner S.V."/>
            <person name="Schilhabel M.B."/>
            <person name="Klostermeier U.C."/>
            <person name="Beiko R.G."/>
            <person name="Rosenstiel P."/>
            <person name="Hippler M."/>
            <person name="Laroche J."/>
        </authorList>
    </citation>
    <scope>NUCLEOTIDE SEQUENCE [LARGE SCALE GENOMIC DNA]</scope>
    <source>
        <strain evidence="2 3">CCMP1005</strain>
    </source>
</reference>
<keyword evidence="3" id="KW-1185">Reference proteome</keyword>
<name>K0REQ9_THAOC</name>
<feature type="region of interest" description="Disordered" evidence="1">
    <location>
        <begin position="159"/>
        <end position="183"/>
    </location>
</feature>